<sequence length="80" mass="9445">MNERTLARELIRARLSELADMKSNLERILRIQLEFQSRVEENEERNYELATDFEYEGTAHDVLSFEVLLEMAINRLRGAS</sequence>
<name>A0A8J5J0J7_9STRA</name>
<keyword evidence="2" id="KW-1185">Reference proteome</keyword>
<comment type="caution">
    <text evidence="1">The sequence shown here is derived from an EMBL/GenBank/DDBJ whole genome shotgun (WGS) entry which is preliminary data.</text>
</comment>
<proteinExistence type="predicted"/>
<reference evidence="1" key="1">
    <citation type="submission" date="2021-01" db="EMBL/GenBank/DDBJ databases">
        <title>Phytophthora aleatoria, a newly-described species from Pinus radiata is distinct from Phytophthora cactorum isolates based on comparative genomics.</title>
        <authorList>
            <person name="Mcdougal R."/>
            <person name="Panda P."/>
            <person name="Williams N."/>
            <person name="Studholme D.J."/>
        </authorList>
    </citation>
    <scope>NUCLEOTIDE SEQUENCE</scope>
    <source>
        <strain evidence="1">NZFS 4037</strain>
    </source>
</reference>
<dbReference type="EMBL" id="JAENGY010000304">
    <property type="protein sequence ID" value="KAG6966446.1"/>
    <property type="molecule type" value="Genomic_DNA"/>
</dbReference>
<dbReference type="Proteomes" id="UP000709295">
    <property type="component" value="Unassembled WGS sequence"/>
</dbReference>
<evidence type="ECO:0000313" key="1">
    <source>
        <dbReference type="EMBL" id="KAG6966446.1"/>
    </source>
</evidence>
<gene>
    <name evidence="1" type="ORF">JG688_00006762</name>
</gene>
<evidence type="ECO:0000313" key="2">
    <source>
        <dbReference type="Proteomes" id="UP000709295"/>
    </source>
</evidence>
<protein>
    <submittedName>
        <fullName evidence="1">Uncharacterized protein</fullName>
    </submittedName>
</protein>
<organism evidence="1 2">
    <name type="scientific">Phytophthora aleatoria</name>
    <dbReference type="NCBI Taxonomy" id="2496075"/>
    <lineage>
        <taxon>Eukaryota</taxon>
        <taxon>Sar</taxon>
        <taxon>Stramenopiles</taxon>
        <taxon>Oomycota</taxon>
        <taxon>Peronosporomycetes</taxon>
        <taxon>Peronosporales</taxon>
        <taxon>Peronosporaceae</taxon>
        <taxon>Phytophthora</taxon>
    </lineage>
</organism>
<accession>A0A8J5J0J7</accession>
<dbReference type="AlphaFoldDB" id="A0A8J5J0J7"/>